<gene>
    <name evidence="2" type="ORF">ACFOUW_14505</name>
</gene>
<evidence type="ECO:0000256" key="1">
    <source>
        <dbReference type="SAM" id="SignalP"/>
    </source>
</evidence>
<dbReference type="RefSeq" id="WP_205120598.1">
    <property type="nucleotide sequence ID" value="NZ_JAFBCM010000001.1"/>
</dbReference>
<sequence length="184" mass="19951">MRIRVRVALALSFVVGVAGLAAPSSAQAVANMGDAQTLACDYTITNEAHNNGWNALATASERVWVDHRMQVSTAPGCNPRVRGAVNFRCYKLDGGAWRTANCGSLGRMSHVQNDQLVTSSVLGYDFGSTGPDGTTSVYSAWTLRTNCRWYWSSLFVHRVTVEGNTYTLNEEIGASHDYLSPCPV</sequence>
<evidence type="ECO:0008006" key="4">
    <source>
        <dbReference type="Google" id="ProtNLM"/>
    </source>
</evidence>
<name>A0ABV7YBM8_9ACTN</name>
<feature type="signal peptide" evidence="1">
    <location>
        <begin position="1"/>
        <end position="26"/>
    </location>
</feature>
<dbReference type="Proteomes" id="UP001595699">
    <property type="component" value="Unassembled WGS sequence"/>
</dbReference>
<evidence type="ECO:0000313" key="3">
    <source>
        <dbReference type="Proteomes" id="UP001595699"/>
    </source>
</evidence>
<protein>
    <recommendedName>
        <fullName evidence="4">Secreted protein</fullName>
    </recommendedName>
</protein>
<evidence type="ECO:0000313" key="2">
    <source>
        <dbReference type="EMBL" id="MFC3762051.1"/>
    </source>
</evidence>
<proteinExistence type="predicted"/>
<keyword evidence="1" id="KW-0732">Signal</keyword>
<organism evidence="2 3">
    <name type="scientific">Tenggerimyces flavus</name>
    <dbReference type="NCBI Taxonomy" id="1708749"/>
    <lineage>
        <taxon>Bacteria</taxon>
        <taxon>Bacillati</taxon>
        <taxon>Actinomycetota</taxon>
        <taxon>Actinomycetes</taxon>
        <taxon>Propionibacteriales</taxon>
        <taxon>Nocardioidaceae</taxon>
        <taxon>Tenggerimyces</taxon>
    </lineage>
</organism>
<accession>A0ABV7YBM8</accession>
<keyword evidence="3" id="KW-1185">Reference proteome</keyword>
<feature type="chain" id="PRO_5046909871" description="Secreted protein" evidence="1">
    <location>
        <begin position="27"/>
        <end position="184"/>
    </location>
</feature>
<reference evidence="3" key="1">
    <citation type="journal article" date="2019" name="Int. J. Syst. Evol. Microbiol.">
        <title>The Global Catalogue of Microorganisms (GCM) 10K type strain sequencing project: providing services to taxonomists for standard genome sequencing and annotation.</title>
        <authorList>
            <consortium name="The Broad Institute Genomics Platform"/>
            <consortium name="The Broad Institute Genome Sequencing Center for Infectious Disease"/>
            <person name="Wu L."/>
            <person name="Ma J."/>
        </authorList>
    </citation>
    <scope>NUCLEOTIDE SEQUENCE [LARGE SCALE GENOMIC DNA]</scope>
    <source>
        <strain evidence="3">CGMCC 4.7241</strain>
    </source>
</reference>
<dbReference type="EMBL" id="JBHRZH010000012">
    <property type="protein sequence ID" value="MFC3762051.1"/>
    <property type="molecule type" value="Genomic_DNA"/>
</dbReference>
<comment type="caution">
    <text evidence="2">The sequence shown here is derived from an EMBL/GenBank/DDBJ whole genome shotgun (WGS) entry which is preliminary data.</text>
</comment>